<evidence type="ECO:0000313" key="5">
    <source>
        <dbReference type="EMBL" id="PKU26605.1"/>
    </source>
</evidence>
<dbReference type="PANTHER" id="PTHR44688:SF16">
    <property type="entry name" value="DNA-BINDING TRANSCRIPTIONAL ACTIVATOR DEVR_DOSR"/>
    <property type="match status" value="1"/>
</dbReference>
<keyword evidence="3" id="KW-0804">Transcription</keyword>
<keyword evidence="2" id="KW-0238">DNA-binding</keyword>
<dbReference type="OrthoDB" id="7326651at2"/>
<organism evidence="5 6">
    <name type="scientific">Telmatospirillum siberiense</name>
    <dbReference type="NCBI Taxonomy" id="382514"/>
    <lineage>
        <taxon>Bacteria</taxon>
        <taxon>Pseudomonadati</taxon>
        <taxon>Pseudomonadota</taxon>
        <taxon>Alphaproteobacteria</taxon>
        <taxon>Rhodospirillales</taxon>
        <taxon>Rhodospirillaceae</taxon>
        <taxon>Telmatospirillum</taxon>
    </lineage>
</organism>
<proteinExistence type="predicted"/>
<dbReference type="Pfam" id="PF00196">
    <property type="entry name" value="GerE"/>
    <property type="match status" value="1"/>
</dbReference>
<accession>A0A2N3Q1T6</accession>
<dbReference type="PANTHER" id="PTHR44688">
    <property type="entry name" value="DNA-BINDING TRANSCRIPTIONAL ACTIVATOR DEVR_DOSR"/>
    <property type="match status" value="1"/>
</dbReference>
<dbReference type="SUPFAM" id="SSF46894">
    <property type="entry name" value="C-terminal effector domain of the bipartite response regulators"/>
    <property type="match status" value="1"/>
</dbReference>
<dbReference type="Gene3D" id="1.10.10.10">
    <property type="entry name" value="Winged helix-like DNA-binding domain superfamily/Winged helix DNA-binding domain"/>
    <property type="match status" value="1"/>
</dbReference>
<dbReference type="SMART" id="SM00421">
    <property type="entry name" value="HTH_LUXR"/>
    <property type="match status" value="1"/>
</dbReference>
<protein>
    <recommendedName>
        <fullName evidence="4">HTH luxR-type domain-containing protein</fullName>
    </recommendedName>
</protein>
<evidence type="ECO:0000313" key="6">
    <source>
        <dbReference type="Proteomes" id="UP000233293"/>
    </source>
</evidence>
<feature type="domain" description="HTH luxR-type" evidence="4">
    <location>
        <begin position="158"/>
        <end position="223"/>
    </location>
</feature>
<comment type="caution">
    <text evidence="5">The sequence shown here is derived from an EMBL/GenBank/DDBJ whole genome shotgun (WGS) entry which is preliminary data.</text>
</comment>
<dbReference type="GO" id="GO:0003677">
    <property type="term" value="F:DNA binding"/>
    <property type="evidence" value="ECO:0007669"/>
    <property type="project" value="UniProtKB-KW"/>
</dbReference>
<dbReference type="EMBL" id="PIUM01000001">
    <property type="protein sequence ID" value="PKU26605.1"/>
    <property type="molecule type" value="Genomic_DNA"/>
</dbReference>
<evidence type="ECO:0000256" key="2">
    <source>
        <dbReference type="ARBA" id="ARBA00023125"/>
    </source>
</evidence>
<dbReference type="GO" id="GO:0006355">
    <property type="term" value="P:regulation of DNA-templated transcription"/>
    <property type="evidence" value="ECO:0007669"/>
    <property type="project" value="InterPro"/>
</dbReference>
<dbReference type="InterPro" id="IPR000792">
    <property type="entry name" value="Tscrpt_reg_LuxR_C"/>
</dbReference>
<sequence>MTHHTTGTILLCDLDGMLLAIPTDGLGIAVDFTIGRSLVQQVAETDVAAAHDFIFAVRRQSMALNWMLAFDLKEGRTVLQVDGSVINDGLVVIVRRLEVAGSDVSLAAIDAIGGLNNRLINQQRELVRASIEAARVAVTDGMAHPAKPSAVESIQVNTPMASKPFSVRENEVIPLFLAGFSNLRIAQYLGIEESAAKARLRTIYRKLGVASRPQAIMALLARDGRLTPK</sequence>
<dbReference type="CDD" id="cd06170">
    <property type="entry name" value="LuxR_C_like"/>
    <property type="match status" value="1"/>
</dbReference>
<name>A0A2N3Q1T6_9PROT</name>
<dbReference type="Proteomes" id="UP000233293">
    <property type="component" value="Unassembled WGS sequence"/>
</dbReference>
<evidence type="ECO:0000256" key="3">
    <source>
        <dbReference type="ARBA" id="ARBA00023163"/>
    </source>
</evidence>
<dbReference type="AlphaFoldDB" id="A0A2N3Q1T6"/>
<dbReference type="InterPro" id="IPR016032">
    <property type="entry name" value="Sig_transdc_resp-reg_C-effctor"/>
</dbReference>
<keyword evidence="6" id="KW-1185">Reference proteome</keyword>
<dbReference type="PROSITE" id="PS50043">
    <property type="entry name" value="HTH_LUXR_2"/>
    <property type="match status" value="1"/>
</dbReference>
<dbReference type="RefSeq" id="WP_101248836.1">
    <property type="nucleotide sequence ID" value="NZ_PIUM01000001.1"/>
</dbReference>
<evidence type="ECO:0000256" key="1">
    <source>
        <dbReference type="ARBA" id="ARBA00023015"/>
    </source>
</evidence>
<dbReference type="InterPro" id="IPR036388">
    <property type="entry name" value="WH-like_DNA-bd_sf"/>
</dbReference>
<keyword evidence="1" id="KW-0805">Transcription regulation</keyword>
<reference evidence="6" key="1">
    <citation type="submission" date="2017-12" db="EMBL/GenBank/DDBJ databases">
        <title>Draft genome sequence of Telmatospirillum siberiense 26-4b1T, an acidotolerant peatland alphaproteobacterium potentially involved in sulfur cycling.</title>
        <authorList>
            <person name="Hausmann B."/>
            <person name="Pjevac P."/>
            <person name="Schreck K."/>
            <person name="Herbold C.W."/>
            <person name="Daims H."/>
            <person name="Wagner M."/>
            <person name="Pester M."/>
            <person name="Loy A."/>
        </authorList>
    </citation>
    <scope>NUCLEOTIDE SEQUENCE [LARGE SCALE GENOMIC DNA]</scope>
    <source>
        <strain evidence="6">26-4b1</strain>
    </source>
</reference>
<evidence type="ECO:0000259" key="4">
    <source>
        <dbReference type="PROSITE" id="PS50043"/>
    </source>
</evidence>
<gene>
    <name evidence="5" type="ORF">CWS72_01875</name>
</gene>